<dbReference type="SUPFAM" id="SSF158472">
    <property type="entry name" value="HAMP domain-like"/>
    <property type="match status" value="1"/>
</dbReference>
<dbReference type="SMART" id="SM00387">
    <property type="entry name" value="HATPase_c"/>
    <property type="match status" value="1"/>
</dbReference>
<name>A0A1Q5SLA9_9BACL</name>
<protein>
    <recommendedName>
        <fullName evidence="4">Signal transduction histidine-protein kinase ArlS</fullName>
        <ecNumber evidence="3">2.7.13.3</ecNumber>
    </recommendedName>
</protein>
<dbReference type="CDD" id="cd06225">
    <property type="entry name" value="HAMP"/>
    <property type="match status" value="1"/>
</dbReference>
<dbReference type="SMART" id="SM00388">
    <property type="entry name" value="HisKA"/>
    <property type="match status" value="1"/>
</dbReference>
<dbReference type="EC" id="2.7.13.3" evidence="3"/>
<dbReference type="EMBL" id="MQMG01000067">
    <property type="protein sequence ID" value="OKO88809.1"/>
    <property type="molecule type" value="Genomic_DNA"/>
</dbReference>
<comment type="subcellular location">
    <subcellularLocation>
        <location evidence="2">Cell membrane</location>
        <topology evidence="2">Multi-pass membrane protein</topology>
    </subcellularLocation>
</comment>
<dbReference type="InterPro" id="IPR003594">
    <property type="entry name" value="HATPase_dom"/>
</dbReference>
<keyword evidence="10 18" id="KW-0418">Kinase</keyword>
<keyword evidence="14 15" id="KW-0472">Membrane</keyword>
<dbReference type="GO" id="GO:0005886">
    <property type="term" value="C:plasma membrane"/>
    <property type="evidence" value="ECO:0007669"/>
    <property type="project" value="UniProtKB-SubCell"/>
</dbReference>
<dbReference type="Pfam" id="PF18719">
    <property type="entry name" value="ArlS_N"/>
    <property type="match status" value="1"/>
</dbReference>
<feature type="transmembrane region" description="Helical" evidence="15">
    <location>
        <begin position="15"/>
        <end position="35"/>
    </location>
</feature>
<organism evidence="18 20">
    <name type="scientific">Geobacillus proteiniphilus</name>
    <dbReference type="NCBI Taxonomy" id="860353"/>
    <lineage>
        <taxon>Bacteria</taxon>
        <taxon>Bacillati</taxon>
        <taxon>Bacillota</taxon>
        <taxon>Bacilli</taxon>
        <taxon>Bacillales</taxon>
        <taxon>Anoxybacillaceae</taxon>
        <taxon>Geobacillus</taxon>
    </lineage>
</organism>
<dbReference type="SMART" id="SM00304">
    <property type="entry name" value="HAMP"/>
    <property type="match status" value="1"/>
</dbReference>
<keyword evidence="6" id="KW-0597">Phosphoprotein</keyword>
<dbReference type="PANTHER" id="PTHR45436">
    <property type="entry name" value="SENSOR HISTIDINE KINASE YKOH"/>
    <property type="match status" value="1"/>
</dbReference>
<keyword evidence="8 15" id="KW-0812">Transmembrane</keyword>
<dbReference type="InterPro" id="IPR036890">
    <property type="entry name" value="HATPase_C_sf"/>
</dbReference>
<evidence type="ECO:0000256" key="2">
    <source>
        <dbReference type="ARBA" id="ARBA00004651"/>
    </source>
</evidence>
<evidence type="ECO:0000256" key="14">
    <source>
        <dbReference type="ARBA" id="ARBA00023136"/>
    </source>
</evidence>
<evidence type="ECO:0000256" key="5">
    <source>
        <dbReference type="ARBA" id="ARBA00022475"/>
    </source>
</evidence>
<dbReference type="InterPro" id="IPR041610">
    <property type="entry name" value="ArlS_N"/>
</dbReference>
<evidence type="ECO:0000313" key="18">
    <source>
        <dbReference type="EMBL" id="OKO88809.1"/>
    </source>
</evidence>
<dbReference type="Gene3D" id="6.10.340.10">
    <property type="match status" value="1"/>
</dbReference>
<keyword evidence="7" id="KW-0808">Transferase</keyword>
<evidence type="ECO:0000256" key="7">
    <source>
        <dbReference type="ARBA" id="ARBA00022679"/>
    </source>
</evidence>
<dbReference type="InterPro" id="IPR036097">
    <property type="entry name" value="HisK_dim/P_sf"/>
</dbReference>
<dbReference type="CDD" id="cd00075">
    <property type="entry name" value="HATPase"/>
    <property type="match status" value="1"/>
</dbReference>
<feature type="transmembrane region" description="Helical" evidence="15">
    <location>
        <begin position="162"/>
        <end position="186"/>
    </location>
</feature>
<accession>A0A1Q5SLA9</accession>
<reference evidence="20" key="2">
    <citation type="submission" date="2017-01" db="EMBL/GenBank/DDBJ databases">
        <title>Genome sequencing and annotation of Geobacillus sp. 1017, a Hydrocarbon-Oxidizing Thermophilic Bacterium Isolated from a Heavy Oil Reservoir (China).</title>
        <authorList>
            <person name="Kadnikov V.V."/>
            <person name="Mardanov A.V."/>
            <person name="Poltaraus A.B."/>
            <person name="Sokolova D.S."/>
            <person name="Semenova E.M."/>
            <person name="Ravin N.V."/>
            <person name="Tourova T.P."/>
            <person name="Nazina T.N."/>
        </authorList>
    </citation>
    <scope>NUCLEOTIDE SEQUENCE [LARGE SCALE GENOMIC DNA]</scope>
    <source>
        <strain evidence="20">1017</strain>
    </source>
</reference>
<dbReference type="Gene3D" id="1.10.287.130">
    <property type="match status" value="1"/>
</dbReference>
<dbReference type="Pfam" id="PF02518">
    <property type="entry name" value="HATPase_c"/>
    <property type="match status" value="1"/>
</dbReference>
<evidence type="ECO:0000256" key="3">
    <source>
        <dbReference type="ARBA" id="ARBA00012438"/>
    </source>
</evidence>
<dbReference type="AlphaFoldDB" id="A0A1Q5SLA9"/>
<proteinExistence type="predicted"/>
<keyword evidence="9" id="KW-0547">Nucleotide-binding</keyword>
<evidence type="ECO:0000256" key="1">
    <source>
        <dbReference type="ARBA" id="ARBA00000085"/>
    </source>
</evidence>
<keyword evidence="21" id="KW-1185">Reference proteome</keyword>
<dbReference type="InterPro" id="IPR004358">
    <property type="entry name" value="Sig_transdc_His_kin-like_C"/>
</dbReference>
<evidence type="ECO:0000256" key="10">
    <source>
        <dbReference type="ARBA" id="ARBA00022777"/>
    </source>
</evidence>
<evidence type="ECO:0000256" key="15">
    <source>
        <dbReference type="SAM" id="Phobius"/>
    </source>
</evidence>
<evidence type="ECO:0000256" key="4">
    <source>
        <dbReference type="ARBA" id="ARBA00015735"/>
    </source>
</evidence>
<dbReference type="SUPFAM" id="SSF55874">
    <property type="entry name" value="ATPase domain of HSP90 chaperone/DNA topoisomerase II/histidine kinase"/>
    <property type="match status" value="1"/>
</dbReference>
<dbReference type="RefSeq" id="WP_074044693.1">
    <property type="nucleotide sequence ID" value="NZ_CP133076.1"/>
</dbReference>
<reference evidence="18" key="3">
    <citation type="journal article" date="2019" name="Int. J. Syst. Evol. Microbiol.">
        <title>Geobacillus proteiniphilus sp. nov., a thermophilic bacterium isolated from a high-temperature heavy oil reservoir in China.</title>
        <authorList>
            <person name="Semenova E.M."/>
            <person name="Sokolova D.S."/>
            <person name="Grouzdev D.S."/>
            <person name="Poltaraus A.B."/>
            <person name="Vinokurova N.G."/>
            <person name="Tourova T.P."/>
            <person name="Nazina T.N."/>
        </authorList>
    </citation>
    <scope>NUCLEOTIDE SEQUENCE</scope>
    <source>
        <strain evidence="18">1017</strain>
    </source>
</reference>
<dbReference type="Proteomes" id="UP000186030">
    <property type="component" value="Unassembled WGS sequence"/>
</dbReference>
<keyword evidence="11" id="KW-0067">ATP-binding</keyword>
<dbReference type="EMBL" id="CP133076">
    <property type="protein sequence ID" value="WMJ17454.1"/>
    <property type="molecule type" value="Genomic_DNA"/>
</dbReference>
<dbReference type="InterPro" id="IPR050428">
    <property type="entry name" value="TCS_sensor_his_kinase"/>
</dbReference>
<dbReference type="GO" id="GO:0005524">
    <property type="term" value="F:ATP binding"/>
    <property type="evidence" value="ECO:0007669"/>
    <property type="project" value="UniProtKB-KW"/>
</dbReference>
<dbReference type="Pfam" id="PF00512">
    <property type="entry name" value="HisKA"/>
    <property type="match status" value="1"/>
</dbReference>
<dbReference type="InterPro" id="IPR003661">
    <property type="entry name" value="HisK_dim/P_dom"/>
</dbReference>
<dbReference type="FunFam" id="1.10.287.130:FF:000001">
    <property type="entry name" value="Two-component sensor histidine kinase"/>
    <property type="match status" value="1"/>
</dbReference>
<feature type="domain" description="Histidine kinase" evidence="16">
    <location>
        <begin position="248"/>
        <end position="465"/>
    </location>
</feature>
<dbReference type="InterPro" id="IPR005467">
    <property type="entry name" value="His_kinase_dom"/>
</dbReference>
<keyword evidence="13" id="KW-0902">Two-component regulatory system</keyword>
<dbReference type="PROSITE" id="PS50885">
    <property type="entry name" value="HAMP"/>
    <property type="match status" value="1"/>
</dbReference>
<evidence type="ECO:0000256" key="13">
    <source>
        <dbReference type="ARBA" id="ARBA00023012"/>
    </source>
</evidence>
<dbReference type="CDD" id="cd00082">
    <property type="entry name" value="HisKA"/>
    <property type="match status" value="1"/>
</dbReference>
<evidence type="ECO:0000259" key="17">
    <source>
        <dbReference type="PROSITE" id="PS50885"/>
    </source>
</evidence>
<reference evidence="18 20" key="1">
    <citation type="submission" date="2016-11" db="EMBL/GenBank/DDBJ databases">
        <authorList>
            <person name="Kadnikov V."/>
            <person name="Nazina T."/>
        </authorList>
    </citation>
    <scope>NUCLEOTIDE SEQUENCE [LARGE SCALE GENOMIC DNA]</scope>
    <source>
        <strain evidence="18 20">1017</strain>
    </source>
</reference>
<evidence type="ECO:0000256" key="12">
    <source>
        <dbReference type="ARBA" id="ARBA00022989"/>
    </source>
</evidence>
<dbReference type="PRINTS" id="PR00344">
    <property type="entry name" value="BCTRLSENSOR"/>
</dbReference>
<evidence type="ECO:0000256" key="8">
    <source>
        <dbReference type="ARBA" id="ARBA00022692"/>
    </source>
</evidence>
<evidence type="ECO:0000256" key="11">
    <source>
        <dbReference type="ARBA" id="ARBA00022840"/>
    </source>
</evidence>
<dbReference type="PANTHER" id="PTHR45436:SF5">
    <property type="entry name" value="SENSOR HISTIDINE KINASE TRCS"/>
    <property type="match status" value="1"/>
</dbReference>
<dbReference type="InterPro" id="IPR003660">
    <property type="entry name" value="HAMP_dom"/>
</dbReference>
<evidence type="ECO:0000313" key="20">
    <source>
        <dbReference type="Proteomes" id="UP000186030"/>
    </source>
</evidence>
<evidence type="ECO:0000313" key="19">
    <source>
        <dbReference type="EMBL" id="WMJ17454.1"/>
    </source>
</evidence>
<dbReference type="Pfam" id="PF00672">
    <property type="entry name" value="HAMP"/>
    <property type="match status" value="1"/>
</dbReference>
<keyword evidence="12 15" id="KW-1133">Transmembrane helix</keyword>
<dbReference type="Proteomes" id="UP001223761">
    <property type="component" value="Chromosome"/>
</dbReference>
<dbReference type="SUPFAM" id="SSF47384">
    <property type="entry name" value="Homodimeric domain of signal transducing histidine kinase"/>
    <property type="match status" value="1"/>
</dbReference>
<evidence type="ECO:0000259" key="16">
    <source>
        <dbReference type="PROSITE" id="PS50109"/>
    </source>
</evidence>
<dbReference type="FunFam" id="3.30.565.10:FF:000006">
    <property type="entry name" value="Sensor histidine kinase WalK"/>
    <property type="match status" value="1"/>
</dbReference>
<feature type="domain" description="HAMP" evidence="17">
    <location>
        <begin position="187"/>
        <end position="240"/>
    </location>
</feature>
<evidence type="ECO:0000313" key="21">
    <source>
        <dbReference type="Proteomes" id="UP001223761"/>
    </source>
</evidence>
<reference evidence="19 21" key="4">
    <citation type="submission" date="2023-08" db="EMBL/GenBank/DDBJ databases">
        <title>Genome sequencing of the thermostable Gram positive bacteria Geobacillus proteiniphilus strain T-6.</title>
        <authorList>
            <person name="Shulami S."/>
            <person name="Shoham Y."/>
        </authorList>
    </citation>
    <scope>NUCLEOTIDE SEQUENCE [LARGE SCALE GENOMIC DNA]</scope>
    <source>
        <strain evidence="19 21">T-6</strain>
    </source>
</reference>
<gene>
    <name evidence="18" type="ORF">BRO54_3537</name>
    <name evidence="19" type="ORF">RA955_04985</name>
</gene>
<evidence type="ECO:0000256" key="6">
    <source>
        <dbReference type="ARBA" id="ARBA00022553"/>
    </source>
</evidence>
<dbReference type="PROSITE" id="PS50109">
    <property type="entry name" value="HIS_KIN"/>
    <property type="match status" value="1"/>
</dbReference>
<dbReference type="Gene3D" id="3.30.565.10">
    <property type="entry name" value="Histidine kinase-like ATPase, C-terminal domain"/>
    <property type="match status" value="1"/>
</dbReference>
<evidence type="ECO:0000256" key="9">
    <source>
        <dbReference type="ARBA" id="ARBA00022741"/>
    </source>
</evidence>
<comment type="catalytic activity">
    <reaction evidence="1">
        <text>ATP + protein L-histidine = ADP + protein N-phospho-L-histidine.</text>
        <dbReference type="EC" id="2.7.13.3"/>
    </reaction>
</comment>
<keyword evidence="5" id="KW-1003">Cell membrane</keyword>
<sequence length="470" mass="53598">MKREAIRRLSLKGKLTVLSAGAIFITYFVFTFLQYHMVKQWLLKEEEKTMEQTVAEIETYYAEKRNVSWEAIRRSRAFLEKLNERYQLIRVTDEKGNVIVSVSNGAAVSLSPSEMPDKRKMDEHFINNERFLLLRQPLHIGQLHGTIEIARRLARFQQVTNTLFLIMTAIGFLAMAASALAGRFVAQSFVRPLQTLAKTMADIKNNGLKRRIDVPPTRDEISELMVMFNGMMDEIERSFAMQRQFVEDASHELRTPLAILQGHLSLLQRWGKHNPEILEESLEAAVKEAERLKRLVLELLDLSRAEAITVPDEIVPMDAAAAVGQVVKNFRVLHPDFQFLIDQPEKPLARMAMAKHHFEQLLFILLDNAVKYSQRMKQIVVSLREEGPFVIVSIRDYGIGIPKEELKNVFLRFYRVDKARSREQGGAGLGLSIAKEIIDKYGGQIVIKSEVGQGTTVELAIPKAKQERGA</sequence>
<dbReference type="GO" id="GO:0000155">
    <property type="term" value="F:phosphorelay sensor kinase activity"/>
    <property type="evidence" value="ECO:0007669"/>
    <property type="project" value="InterPro"/>
</dbReference>